<dbReference type="EMBL" id="LT607756">
    <property type="protein sequence ID" value="SCG85419.1"/>
    <property type="molecule type" value="Genomic_DNA"/>
</dbReference>
<dbReference type="SMART" id="SM00507">
    <property type="entry name" value="HNHc"/>
    <property type="match status" value="1"/>
</dbReference>
<dbReference type="Proteomes" id="UP000094707">
    <property type="component" value="Chromosome I"/>
</dbReference>
<evidence type="ECO:0000313" key="3">
    <source>
        <dbReference type="Proteomes" id="UP000094707"/>
    </source>
</evidence>
<dbReference type="Pfam" id="PF03235">
    <property type="entry name" value="GmrSD_N"/>
    <property type="match status" value="1"/>
</dbReference>
<gene>
    <name evidence="2" type="ORF">MCBB_0855</name>
</gene>
<dbReference type="CDD" id="cd00085">
    <property type="entry name" value="HNHc"/>
    <property type="match status" value="1"/>
</dbReference>
<dbReference type="AlphaFoldDB" id="A0A1D3L1P6"/>
<dbReference type="Gene3D" id="1.10.30.50">
    <property type="match status" value="1"/>
</dbReference>
<dbReference type="KEGG" id="mcub:MCBB_0855"/>
<dbReference type="OrthoDB" id="70352at2157"/>
<protein>
    <recommendedName>
        <fullName evidence="1">HNH nuclease domain-containing protein</fullName>
    </recommendedName>
</protein>
<keyword evidence="3" id="KW-1185">Reference proteome</keyword>
<dbReference type="RefSeq" id="WP_071906585.1">
    <property type="nucleotide sequence ID" value="NZ_LT607756.1"/>
</dbReference>
<dbReference type="GO" id="GO:0004519">
    <property type="term" value="F:endonuclease activity"/>
    <property type="evidence" value="ECO:0007669"/>
    <property type="project" value="InterPro"/>
</dbReference>
<dbReference type="STRING" id="118062.MCBB_0855"/>
<evidence type="ECO:0000313" key="2">
    <source>
        <dbReference type="EMBL" id="SCG85419.1"/>
    </source>
</evidence>
<feature type="domain" description="HNH nuclease" evidence="1">
    <location>
        <begin position="356"/>
        <end position="409"/>
    </location>
</feature>
<dbReference type="GO" id="GO:0008270">
    <property type="term" value="F:zinc ion binding"/>
    <property type="evidence" value="ECO:0007669"/>
    <property type="project" value="InterPro"/>
</dbReference>
<organism evidence="2 3">
    <name type="scientific">Methanobacterium congolense</name>
    <dbReference type="NCBI Taxonomy" id="118062"/>
    <lineage>
        <taxon>Archaea</taxon>
        <taxon>Methanobacteriati</taxon>
        <taxon>Methanobacteriota</taxon>
        <taxon>Methanomada group</taxon>
        <taxon>Methanobacteria</taxon>
        <taxon>Methanobacteriales</taxon>
        <taxon>Methanobacteriaceae</taxon>
        <taxon>Methanobacterium</taxon>
    </lineage>
</organism>
<dbReference type="GO" id="GO:0003676">
    <property type="term" value="F:nucleic acid binding"/>
    <property type="evidence" value="ECO:0007669"/>
    <property type="project" value="InterPro"/>
</dbReference>
<dbReference type="GeneID" id="30411704"/>
<accession>A0A1D3L1P6</accession>
<proteinExistence type="predicted"/>
<reference evidence="2 3" key="1">
    <citation type="submission" date="2016-08" db="EMBL/GenBank/DDBJ databases">
        <authorList>
            <person name="Seilhamer J.J."/>
        </authorList>
    </citation>
    <scope>NUCLEOTIDE SEQUENCE [LARGE SCALE GENOMIC DNA]</scope>
    <source>
        <strain evidence="2">Buetzberg</strain>
    </source>
</reference>
<dbReference type="InterPro" id="IPR003615">
    <property type="entry name" value="HNH_nuc"/>
</dbReference>
<dbReference type="InterPro" id="IPR002711">
    <property type="entry name" value="HNH"/>
</dbReference>
<name>A0A1D3L1P6_9EURY</name>
<sequence>MSKPQVSTHSWTIQRLYDDFYKPGQLVFNTEYQRSEVWNLSRKQKLIDSIIKQYNLGMIFLRRKGDLYEVLDGQQRLKAIFDFINNEYSTSAEFTPEIGEMDFETLGEDKNRYSRFFAFDLIIALVENADDETTSDIFLRLQEGMPLNTAEKLNAMRGKMHNIILDLSNYPFIKNTGIKDHRFAHRLLAAQIFALELNSNFDLMDFHDINFQSLKDMYEKYSIKNPPAYAISNTKKYLNFLGRSFGDKAQIIRRRGDFIPIYLLYSYLEKKYATQGIEEIFVDFTMNFLNKVESTNIKDVFVTLKDKPYHDFKRWRSTGALSSKSFRERFKIILGKFLEESPSIELKDKTRAFDYGQKLAIYYKDKGICQKCHKEISFDEVEIDHINPWSKAGPTTVNNGQLLCQECNRKKGNKSY</sequence>
<dbReference type="PANTHER" id="PTHR39639:SF1">
    <property type="entry name" value="DUF262 DOMAIN-CONTAINING PROTEIN"/>
    <property type="match status" value="1"/>
</dbReference>
<dbReference type="Pfam" id="PF01844">
    <property type="entry name" value="HNH"/>
    <property type="match status" value="1"/>
</dbReference>
<dbReference type="PANTHER" id="PTHR39639">
    <property type="entry name" value="CHROMOSOME 16, WHOLE GENOME SHOTGUN SEQUENCE"/>
    <property type="match status" value="1"/>
</dbReference>
<dbReference type="InterPro" id="IPR004919">
    <property type="entry name" value="GmrSD_N"/>
</dbReference>
<evidence type="ECO:0000259" key="1">
    <source>
        <dbReference type="SMART" id="SM00507"/>
    </source>
</evidence>